<accession>A0A1T2X715</accession>
<dbReference type="OrthoDB" id="2990399at2"/>
<organism evidence="1 2">
    <name type="scientific">Paenibacillus selenitireducens</name>
    <dbReference type="NCBI Taxonomy" id="1324314"/>
    <lineage>
        <taxon>Bacteria</taxon>
        <taxon>Bacillati</taxon>
        <taxon>Bacillota</taxon>
        <taxon>Bacilli</taxon>
        <taxon>Bacillales</taxon>
        <taxon>Paenibacillaceae</taxon>
        <taxon>Paenibacillus</taxon>
    </lineage>
</organism>
<proteinExistence type="predicted"/>
<name>A0A1T2X715_9BACL</name>
<dbReference type="AlphaFoldDB" id="A0A1T2X715"/>
<evidence type="ECO:0000313" key="1">
    <source>
        <dbReference type="EMBL" id="OPA75669.1"/>
    </source>
</evidence>
<keyword evidence="2" id="KW-1185">Reference proteome</keyword>
<gene>
    <name evidence="1" type="ORF">BVG16_20265</name>
</gene>
<dbReference type="EMBL" id="MSZX01000008">
    <property type="protein sequence ID" value="OPA75669.1"/>
    <property type="molecule type" value="Genomic_DNA"/>
</dbReference>
<evidence type="ECO:0000313" key="2">
    <source>
        <dbReference type="Proteomes" id="UP000190188"/>
    </source>
</evidence>
<dbReference type="RefSeq" id="WP_078500987.1">
    <property type="nucleotide sequence ID" value="NZ_MSZX01000008.1"/>
</dbReference>
<reference evidence="1 2" key="1">
    <citation type="submission" date="2017-01" db="EMBL/GenBank/DDBJ databases">
        <title>Genome analysis of Paenibacillus selenitrireducens ES3-24.</title>
        <authorList>
            <person name="Xu D."/>
            <person name="Yao R."/>
            <person name="Zheng S."/>
        </authorList>
    </citation>
    <scope>NUCLEOTIDE SEQUENCE [LARGE SCALE GENOMIC DNA]</scope>
    <source>
        <strain evidence="1 2">ES3-24</strain>
    </source>
</reference>
<comment type="caution">
    <text evidence="1">The sequence shown here is derived from an EMBL/GenBank/DDBJ whole genome shotgun (WGS) entry which is preliminary data.</text>
</comment>
<dbReference type="STRING" id="1324314.BVG16_20265"/>
<sequence length="135" mass="15751">MLLTLLWIVLSYALAVAAVHLAFRWRKKHTSGTTNREVEYVLVTKQNQSQIEWVVRALMMYAWLQGKTLRLTIIDEDSTDLTIPIAQRLTMDQYIDVKIVNHTEWKPNTDRLALEAPIPIRLNDPDDWAKLPFVH</sequence>
<protein>
    <submittedName>
        <fullName evidence="1">Uncharacterized protein</fullName>
    </submittedName>
</protein>
<dbReference type="Proteomes" id="UP000190188">
    <property type="component" value="Unassembled WGS sequence"/>
</dbReference>